<dbReference type="Proteomes" id="UP000501600">
    <property type="component" value="Chromosome"/>
</dbReference>
<evidence type="ECO:0000313" key="4">
    <source>
        <dbReference type="Proteomes" id="UP000501600"/>
    </source>
</evidence>
<dbReference type="RefSeq" id="WP_168818557.1">
    <property type="nucleotide sequence ID" value="NZ_CP051217.1"/>
</dbReference>
<dbReference type="InterPro" id="IPR045540">
    <property type="entry name" value="YegS/DAGK_C"/>
</dbReference>
<sequence length="283" mass="31634">MRVLLAYNKFAGGFRPKLLNALQMQLAKRGHLVFSVGTRDKEFSEELSRCDHVCVLGGDGTLRDSINLARSFNVSPSFSILPLGTINLVAREREYEKNAEIMATRIASLADPVSHYTAKMNDDAFVACLSIGPDSYSVARVTQKSKDKWGRLAYLFAFVQQLMDWKRMELSVKIDGETVRAEAIYVLKSKYFAGPWSLCRQADITLPQFSVILLPKARRRDFIRLIASAIISPRFQSAKWTQLTCNDLHISALTGTPVQADGDIAGTLPMRVQIAPEPLRFTS</sequence>
<dbReference type="Gene3D" id="3.40.50.10330">
    <property type="entry name" value="Probable inorganic polyphosphate/atp-NAD kinase, domain 1"/>
    <property type="match status" value="1"/>
</dbReference>
<evidence type="ECO:0000259" key="1">
    <source>
        <dbReference type="Pfam" id="PF00781"/>
    </source>
</evidence>
<keyword evidence="4" id="KW-1185">Reference proteome</keyword>
<evidence type="ECO:0000259" key="2">
    <source>
        <dbReference type="Pfam" id="PF19279"/>
    </source>
</evidence>
<dbReference type="Pfam" id="PF00781">
    <property type="entry name" value="DAGK_cat"/>
    <property type="match status" value="1"/>
</dbReference>
<accession>A0A6H2DL86</accession>
<dbReference type="Gene3D" id="2.60.200.40">
    <property type="match status" value="1"/>
</dbReference>
<dbReference type="InterPro" id="IPR001206">
    <property type="entry name" value="Diacylglycerol_kinase_cat_dom"/>
</dbReference>
<proteinExistence type="predicted"/>
<feature type="domain" description="YegS/DAGK C-terminal" evidence="2">
    <location>
        <begin position="130"/>
        <end position="280"/>
    </location>
</feature>
<protein>
    <submittedName>
        <fullName evidence="3">Uncharacterized protein</fullName>
    </submittedName>
</protein>
<name>A0A6H2DL86_9SPHN</name>
<dbReference type="KEGG" id="phao:HF685_04990"/>
<dbReference type="InterPro" id="IPR016064">
    <property type="entry name" value="NAD/diacylglycerol_kinase_sf"/>
</dbReference>
<dbReference type="Pfam" id="PF19279">
    <property type="entry name" value="YegS_C"/>
    <property type="match status" value="1"/>
</dbReference>
<dbReference type="AlphaFoldDB" id="A0A6H2DL86"/>
<feature type="domain" description="DAGKc" evidence="1">
    <location>
        <begin position="2"/>
        <end position="106"/>
    </location>
</feature>
<evidence type="ECO:0000313" key="3">
    <source>
        <dbReference type="EMBL" id="QJB68715.1"/>
    </source>
</evidence>
<gene>
    <name evidence="3" type="ORF">HF685_04990</name>
</gene>
<dbReference type="SUPFAM" id="SSF111331">
    <property type="entry name" value="NAD kinase/diacylglycerol kinase-like"/>
    <property type="match status" value="1"/>
</dbReference>
<dbReference type="InterPro" id="IPR017438">
    <property type="entry name" value="ATP-NAD_kinase_N"/>
</dbReference>
<organism evidence="3 4">
    <name type="scientific">Parasphingorhabdus halotolerans</name>
    <dbReference type="NCBI Taxonomy" id="2725558"/>
    <lineage>
        <taxon>Bacteria</taxon>
        <taxon>Pseudomonadati</taxon>
        <taxon>Pseudomonadota</taxon>
        <taxon>Alphaproteobacteria</taxon>
        <taxon>Sphingomonadales</taxon>
        <taxon>Sphingomonadaceae</taxon>
        <taxon>Parasphingorhabdus</taxon>
    </lineage>
</organism>
<reference evidence="3 4" key="1">
    <citation type="submission" date="2020-04" db="EMBL/GenBank/DDBJ databases">
        <title>Genome sequence for Sphingorhabdus sp. strain M1.</title>
        <authorList>
            <person name="Park S.-J."/>
        </authorList>
    </citation>
    <scope>NUCLEOTIDE SEQUENCE [LARGE SCALE GENOMIC DNA]</scope>
    <source>
        <strain evidence="3 4">JK6</strain>
    </source>
</reference>
<dbReference type="EMBL" id="CP051217">
    <property type="protein sequence ID" value="QJB68715.1"/>
    <property type="molecule type" value="Genomic_DNA"/>
</dbReference>
<dbReference type="GO" id="GO:0016301">
    <property type="term" value="F:kinase activity"/>
    <property type="evidence" value="ECO:0007669"/>
    <property type="project" value="InterPro"/>
</dbReference>